<reference evidence="1 2" key="1">
    <citation type="submission" date="2019-12" db="EMBL/GenBank/DDBJ databases">
        <authorList>
            <person name="Li C."/>
            <person name="Zhao J."/>
        </authorList>
    </citation>
    <scope>NUCLEOTIDE SEQUENCE [LARGE SCALE GENOMIC DNA]</scope>
    <source>
        <strain evidence="1 2">NEAU-DD11</strain>
    </source>
</reference>
<dbReference type="RefSeq" id="WP_160407996.1">
    <property type="nucleotide sequence ID" value="NZ_WSES01000002.1"/>
</dbReference>
<evidence type="ECO:0000313" key="2">
    <source>
        <dbReference type="Proteomes" id="UP000443353"/>
    </source>
</evidence>
<sequence length="121" mass="14058">MEKELNSRRRLLHRFPRLHHIVLIALLVGLGTWYASKSLDEFHQEAAQRQANNELDNELERGRVAEIEAIKKRLQRADPKHEQTCANAASFRYPEENNESDLAHMRRIEHCVDQIAKGAAH</sequence>
<proteinExistence type="predicted"/>
<comment type="caution">
    <text evidence="1">The sequence shown here is derived from an EMBL/GenBank/DDBJ whole genome shotgun (WGS) entry which is preliminary data.</text>
</comment>
<dbReference type="AlphaFoldDB" id="A0A7X3K720"/>
<protein>
    <submittedName>
        <fullName evidence="1">Uncharacterized protein</fullName>
    </submittedName>
</protein>
<name>A0A7X3K720_9BURK</name>
<gene>
    <name evidence="1" type="ORF">GPY61_07765</name>
</gene>
<dbReference type="Proteomes" id="UP000443353">
    <property type="component" value="Unassembled WGS sequence"/>
</dbReference>
<accession>A0A7X3K720</accession>
<keyword evidence="2" id="KW-1185">Reference proteome</keyword>
<dbReference type="EMBL" id="WSES01000002">
    <property type="protein sequence ID" value="MVW59825.1"/>
    <property type="molecule type" value="Genomic_DNA"/>
</dbReference>
<evidence type="ECO:0000313" key="1">
    <source>
        <dbReference type="EMBL" id="MVW59825.1"/>
    </source>
</evidence>
<organism evidence="1 2">
    <name type="scientific">Massilia cellulosiltytica</name>
    <dbReference type="NCBI Taxonomy" id="2683234"/>
    <lineage>
        <taxon>Bacteria</taxon>
        <taxon>Pseudomonadati</taxon>
        <taxon>Pseudomonadota</taxon>
        <taxon>Betaproteobacteria</taxon>
        <taxon>Burkholderiales</taxon>
        <taxon>Oxalobacteraceae</taxon>
        <taxon>Telluria group</taxon>
        <taxon>Massilia</taxon>
    </lineage>
</organism>